<sequence length="95" mass="10340">MGRATDGSSAELEVGTLGWLLFRLIFFQNDAQLCHGQVTSNANGQHSLTNQPGVLEVSYQAVTEVNTEPEPQETSRDFLAALLGRLLRVPRPSVS</sequence>
<dbReference type="EMBL" id="ANJA01000318">
    <property type="protein sequence ID" value="ETO84372.1"/>
    <property type="molecule type" value="Genomic_DNA"/>
</dbReference>
<feature type="non-terminal residue" evidence="1">
    <location>
        <position position="95"/>
    </location>
</feature>
<dbReference type="AlphaFoldDB" id="A0A081AZR1"/>
<evidence type="ECO:0000313" key="1">
    <source>
        <dbReference type="EMBL" id="ETO84372.1"/>
    </source>
</evidence>
<reference evidence="1 2" key="1">
    <citation type="submission" date="2013-11" db="EMBL/GenBank/DDBJ databases">
        <title>The Genome Sequence of Phytophthora parasitica P1976.</title>
        <authorList>
            <consortium name="The Broad Institute Genomics Platform"/>
            <person name="Russ C."/>
            <person name="Tyler B."/>
            <person name="Panabieres F."/>
            <person name="Shan W."/>
            <person name="Tripathy S."/>
            <person name="Grunwald N."/>
            <person name="Machado M."/>
            <person name="Johnson C.S."/>
            <person name="Walker B."/>
            <person name="Young S."/>
            <person name="Zeng Q."/>
            <person name="Gargeya S."/>
            <person name="Fitzgerald M."/>
            <person name="Haas B."/>
            <person name="Abouelleil A."/>
            <person name="Allen A.W."/>
            <person name="Alvarado L."/>
            <person name="Arachchi H.M."/>
            <person name="Berlin A.M."/>
            <person name="Chapman S.B."/>
            <person name="Gainer-Dewar J."/>
            <person name="Goldberg J."/>
            <person name="Griggs A."/>
            <person name="Gujja S."/>
            <person name="Hansen M."/>
            <person name="Howarth C."/>
            <person name="Imamovic A."/>
            <person name="Ireland A."/>
            <person name="Larimer J."/>
            <person name="McCowan C."/>
            <person name="Murphy C."/>
            <person name="Pearson M."/>
            <person name="Poon T.W."/>
            <person name="Priest M."/>
            <person name="Roberts A."/>
            <person name="Saif S."/>
            <person name="Shea T."/>
            <person name="Sisk P."/>
            <person name="Sykes S."/>
            <person name="Wortman J."/>
            <person name="Nusbaum C."/>
            <person name="Birren B."/>
        </authorList>
    </citation>
    <scope>NUCLEOTIDE SEQUENCE [LARGE SCALE GENOMIC DNA]</scope>
    <source>
        <strain evidence="1 2">P1976</strain>
    </source>
</reference>
<organism evidence="1 2">
    <name type="scientific">Phytophthora nicotianae P1976</name>
    <dbReference type="NCBI Taxonomy" id="1317066"/>
    <lineage>
        <taxon>Eukaryota</taxon>
        <taxon>Sar</taxon>
        <taxon>Stramenopiles</taxon>
        <taxon>Oomycota</taxon>
        <taxon>Peronosporomycetes</taxon>
        <taxon>Peronosporales</taxon>
        <taxon>Peronosporaceae</taxon>
        <taxon>Phytophthora</taxon>
    </lineage>
</organism>
<gene>
    <name evidence="1" type="ORF">F444_01709</name>
</gene>
<protein>
    <submittedName>
        <fullName evidence="1">Uncharacterized protein</fullName>
    </submittedName>
</protein>
<evidence type="ECO:0000313" key="2">
    <source>
        <dbReference type="Proteomes" id="UP000028582"/>
    </source>
</evidence>
<name>A0A081AZR1_PHYNI</name>
<comment type="caution">
    <text evidence="1">The sequence shown here is derived from an EMBL/GenBank/DDBJ whole genome shotgun (WGS) entry which is preliminary data.</text>
</comment>
<proteinExistence type="predicted"/>
<dbReference type="Proteomes" id="UP000028582">
    <property type="component" value="Unassembled WGS sequence"/>
</dbReference>
<accession>A0A081AZR1</accession>